<gene>
    <name evidence="1" type="ORF">Slati_1332400</name>
</gene>
<reference evidence="1" key="1">
    <citation type="submission" date="2020-06" db="EMBL/GenBank/DDBJ databases">
        <authorList>
            <person name="Li T."/>
            <person name="Hu X."/>
            <person name="Zhang T."/>
            <person name="Song X."/>
            <person name="Zhang H."/>
            <person name="Dai N."/>
            <person name="Sheng W."/>
            <person name="Hou X."/>
            <person name="Wei L."/>
        </authorList>
    </citation>
    <scope>NUCLEOTIDE SEQUENCE</scope>
    <source>
        <strain evidence="1">KEN1</strain>
        <tissue evidence="1">Leaf</tissue>
    </source>
</reference>
<proteinExistence type="predicted"/>
<sequence length="99" mass="11015">MRSLFPLASVTHKSAACSDNSVLITDLDGGVLQQPSRSKKKSRLRQLRPPLWSAAMLSTKFGLRCSMNVPIYQLSRISDLLESTLFNGTRQGSGIFHHR</sequence>
<evidence type="ECO:0000313" key="1">
    <source>
        <dbReference type="EMBL" id="KAL0453543.1"/>
    </source>
</evidence>
<dbReference type="EMBL" id="JACGWN010000004">
    <property type="protein sequence ID" value="KAL0453543.1"/>
    <property type="molecule type" value="Genomic_DNA"/>
</dbReference>
<dbReference type="AlphaFoldDB" id="A0AAW2XIB6"/>
<comment type="caution">
    <text evidence="1">The sequence shown here is derived from an EMBL/GenBank/DDBJ whole genome shotgun (WGS) entry which is preliminary data.</text>
</comment>
<name>A0AAW2XIB6_9LAMI</name>
<organism evidence="1">
    <name type="scientific">Sesamum latifolium</name>
    <dbReference type="NCBI Taxonomy" id="2727402"/>
    <lineage>
        <taxon>Eukaryota</taxon>
        <taxon>Viridiplantae</taxon>
        <taxon>Streptophyta</taxon>
        <taxon>Embryophyta</taxon>
        <taxon>Tracheophyta</taxon>
        <taxon>Spermatophyta</taxon>
        <taxon>Magnoliopsida</taxon>
        <taxon>eudicotyledons</taxon>
        <taxon>Gunneridae</taxon>
        <taxon>Pentapetalae</taxon>
        <taxon>asterids</taxon>
        <taxon>lamiids</taxon>
        <taxon>Lamiales</taxon>
        <taxon>Pedaliaceae</taxon>
        <taxon>Sesamum</taxon>
    </lineage>
</organism>
<accession>A0AAW2XIB6</accession>
<protein>
    <submittedName>
        <fullName evidence="1">Uncharacterized protein</fullName>
    </submittedName>
</protein>
<reference evidence="1" key="2">
    <citation type="journal article" date="2024" name="Plant">
        <title>Genomic evolution and insights into agronomic trait innovations of Sesamum species.</title>
        <authorList>
            <person name="Miao H."/>
            <person name="Wang L."/>
            <person name="Qu L."/>
            <person name="Liu H."/>
            <person name="Sun Y."/>
            <person name="Le M."/>
            <person name="Wang Q."/>
            <person name="Wei S."/>
            <person name="Zheng Y."/>
            <person name="Lin W."/>
            <person name="Duan Y."/>
            <person name="Cao H."/>
            <person name="Xiong S."/>
            <person name="Wang X."/>
            <person name="Wei L."/>
            <person name="Li C."/>
            <person name="Ma Q."/>
            <person name="Ju M."/>
            <person name="Zhao R."/>
            <person name="Li G."/>
            <person name="Mu C."/>
            <person name="Tian Q."/>
            <person name="Mei H."/>
            <person name="Zhang T."/>
            <person name="Gao T."/>
            <person name="Zhang H."/>
        </authorList>
    </citation>
    <scope>NUCLEOTIDE SEQUENCE</scope>
    <source>
        <strain evidence="1">KEN1</strain>
    </source>
</reference>